<dbReference type="AlphaFoldDB" id="A0A7I4YVM6"/>
<feature type="compositionally biased region" description="Polar residues" evidence="1">
    <location>
        <begin position="81"/>
        <end position="93"/>
    </location>
</feature>
<dbReference type="OrthoDB" id="424543at2759"/>
<keyword evidence="2" id="KW-1185">Reference proteome</keyword>
<evidence type="ECO:0000313" key="2">
    <source>
        <dbReference type="Proteomes" id="UP000025227"/>
    </source>
</evidence>
<name>A0A7I4YVM6_HAECO</name>
<organism evidence="2 3">
    <name type="scientific">Haemonchus contortus</name>
    <name type="common">Barber pole worm</name>
    <dbReference type="NCBI Taxonomy" id="6289"/>
    <lineage>
        <taxon>Eukaryota</taxon>
        <taxon>Metazoa</taxon>
        <taxon>Ecdysozoa</taxon>
        <taxon>Nematoda</taxon>
        <taxon>Chromadorea</taxon>
        <taxon>Rhabditida</taxon>
        <taxon>Rhabditina</taxon>
        <taxon>Rhabditomorpha</taxon>
        <taxon>Strongyloidea</taxon>
        <taxon>Trichostrongylidae</taxon>
        <taxon>Haemonchus</taxon>
    </lineage>
</organism>
<sequence>MKVAWMTWRESSGILFGRRCSRTLERQVYRAVVRLTMLYGSECWPGKRPRGAPKTRRRDVIKKELAEAKIAAEDRQKWIRLTTTAGSATARDQSQGEEEEKPRP</sequence>
<feature type="compositionally biased region" description="Acidic residues" evidence="1">
    <location>
        <begin position="95"/>
        <end position="104"/>
    </location>
</feature>
<evidence type="ECO:0000313" key="3">
    <source>
        <dbReference type="WBParaSite" id="HCON_00140060-00001"/>
    </source>
</evidence>
<protein>
    <submittedName>
        <fullName evidence="3">Uncharacterized protein</fullName>
    </submittedName>
</protein>
<proteinExistence type="predicted"/>
<accession>A0A7I4YVM6</accession>
<feature type="region of interest" description="Disordered" evidence="1">
    <location>
        <begin position="81"/>
        <end position="104"/>
    </location>
</feature>
<reference evidence="3" key="1">
    <citation type="submission" date="2020-12" db="UniProtKB">
        <authorList>
            <consortium name="WormBaseParasite"/>
        </authorList>
    </citation>
    <scope>IDENTIFICATION</scope>
    <source>
        <strain evidence="3">MHco3</strain>
    </source>
</reference>
<evidence type="ECO:0000256" key="1">
    <source>
        <dbReference type="SAM" id="MobiDB-lite"/>
    </source>
</evidence>
<dbReference type="Proteomes" id="UP000025227">
    <property type="component" value="Unplaced"/>
</dbReference>
<dbReference type="WBParaSite" id="HCON_00140060-00001">
    <property type="protein sequence ID" value="HCON_00140060-00001"/>
    <property type="gene ID" value="HCON_00140060"/>
</dbReference>